<dbReference type="AlphaFoldDB" id="A0A1H5ZQ52"/>
<dbReference type="InterPro" id="IPR055946">
    <property type="entry name" value="DUF7524"/>
</dbReference>
<accession>A0A1H5ZQ52</accession>
<feature type="transmembrane region" description="Helical" evidence="2">
    <location>
        <begin position="277"/>
        <end position="296"/>
    </location>
</feature>
<feature type="compositionally biased region" description="Basic and acidic residues" evidence="1">
    <location>
        <begin position="200"/>
        <end position="213"/>
    </location>
</feature>
<feature type="compositionally biased region" description="Low complexity" evidence="1">
    <location>
        <begin position="232"/>
        <end position="249"/>
    </location>
</feature>
<proteinExistence type="predicted"/>
<evidence type="ECO:0000256" key="2">
    <source>
        <dbReference type="SAM" id="Phobius"/>
    </source>
</evidence>
<dbReference type="Proteomes" id="UP000236740">
    <property type="component" value="Unassembled WGS sequence"/>
</dbReference>
<evidence type="ECO:0000256" key="1">
    <source>
        <dbReference type="SAM" id="MobiDB-lite"/>
    </source>
</evidence>
<evidence type="ECO:0000313" key="3">
    <source>
        <dbReference type="EMBL" id="SEG38290.1"/>
    </source>
</evidence>
<dbReference type="GeneID" id="39858466"/>
<feature type="transmembrane region" description="Helical" evidence="2">
    <location>
        <begin position="302"/>
        <end position="323"/>
    </location>
</feature>
<feature type="region of interest" description="Disordered" evidence="1">
    <location>
        <begin position="108"/>
        <end position="259"/>
    </location>
</feature>
<keyword evidence="2" id="KW-0812">Transmembrane</keyword>
<evidence type="ECO:0000313" key="4">
    <source>
        <dbReference type="Proteomes" id="UP000236740"/>
    </source>
</evidence>
<sequence>MSEPLRVELNRESVHAIDVPDSFTAEGPFHVELRNDGGAAHVHLHLDDDLSRVARLDDVNHFVEAGARKRVPIGVRPNLDPRTGRLKIVSGYGAEEAYVDLTVVPKSSGRVDAGRTRDRRTGPGDRAESDAADSARGPSAPSRAGGESSEDASPGGATAPGGSGERDGDEVSGESATAADGSAARDRRVASAGASTGDEAGARNDRTGSRNDGAEPSNRARSTSPDEGGTAGSAAGSTVSAAASRSGSRSTREGLRDAASLESLPSGVSAWRESPEAITFLALAVVAVVVGVGVIAVVGELLLAFVVAAVVAGAVAVAGWLLLG</sequence>
<dbReference type="RefSeq" id="WP_136361850.1">
    <property type="nucleotide sequence ID" value="NZ_CP031311.1"/>
</dbReference>
<keyword evidence="4" id="KW-1185">Reference proteome</keyword>
<keyword evidence="2" id="KW-1133">Transmembrane helix</keyword>
<reference evidence="3 4" key="1">
    <citation type="submission" date="2016-10" db="EMBL/GenBank/DDBJ databases">
        <authorList>
            <person name="de Groot N.N."/>
        </authorList>
    </citation>
    <scope>NUCLEOTIDE SEQUENCE [LARGE SCALE GENOMIC DNA]</scope>
    <source>
        <strain evidence="3 4">CGMCC 1.10331</strain>
    </source>
</reference>
<gene>
    <name evidence="3" type="ORF">SAMN04488133_2112</name>
</gene>
<organism evidence="3 4">
    <name type="scientific">Halobellus limi</name>
    <dbReference type="NCBI Taxonomy" id="699433"/>
    <lineage>
        <taxon>Archaea</taxon>
        <taxon>Methanobacteriati</taxon>
        <taxon>Methanobacteriota</taxon>
        <taxon>Stenosarchaea group</taxon>
        <taxon>Halobacteria</taxon>
        <taxon>Halobacteriales</taxon>
        <taxon>Haloferacaceae</taxon>
        <taxon>Halobellus</taxon>
    </lineage>
</organism>
<feature type="compositionally biased region" description="Basic and acidic residues" evidence="1">
    <location>
        <begin position="112"/>
        <end position="129"/>
    </location>
</feature>
<dbReference type="EMBL" id="FNVN01000002">
    <property type="protein sequence ID" value="SEG38290.1"/>
    <property type="molecule type" value="Genomic_DNA"/>
</dbReference>
<dbReference type="OrthoDB" id="282430at2157"/>
<dbReference type="Pfam" id="PF24368">
    <property type="entry name" value="DUF7524"/>
    <property type="match status" value="1"/>
</dbReference>
<protein>
    <submittedName>
        <fullName evidence="3">Uncharacterized protein</fullName>
    </submittedName>
</protein>
<keyword evidence="2" id="KW-0472">Membrane</keyword>
<name>A0A1H5ZQ52_9EURY</name>